<protein>
    <submittedName>
        <fullName evidence="1">Uncharacterized protein</fullName>
    </submittedName>
</protein>
<dbReference type="AlphaFoldDB" id="A0AAN5D7Z2"/>
<reference evidence="2" key="1">
    <citation type="submission" date="2022-10" db="EMBL/GenBank/DDBJ databases">
        <title>Genome assembly of Pristionchus species.</title>
        <authorList>
            <person name="Yoshida K."/>
            <person name="Sommer R.J."/>
        </authorList>
    </citation>
    <scope>NUCLEOTIDE SEQUENCE [LARGE SCALE GENOMIC DNA]</scope>
    <source>
        <strain evidence="2">RS5460</strain>
    </source>
</reference>
<evidence type="ECO:0000313" key="2">
    <source>
        <dbReference type="Proteomes" id="UP001328107"/>
    </source>
</evidence>
<dbReference type="Proteomes" id="UP001328107">
    <property type="component" value="Unassembled WGS sequence"/>
</dbReference>
<name>A0AAN5D7Z2_9BILA</name>
<dbReference type="EMBL" id="BTRK01000006">
    <property type="protein sequence ID" value="GMR58521.1"/>
    <property type="molecule type" value="Genomic_DNA"/>
</dbReference>
<keyword evidence="2" id="KW-1185">Reference proteome</keyword>
<gene>
    <name evidence="1" type="ORF">PMAYCL1PPCAC_28716</name>
</gene>
<evidence type="ECO:0000313" key="1">
    <source>
        <dbReference type="EMBL" id="GMR58521.1"/>
    </source>
</evidence>
<accession>A0AAN5D7Z2</accession>
<feature type="non-terminal residue" evidence="1">
    <location>
        <position position="184"/>
    </location>
</feature>
<organism evidence="1 2">
    <name type="scientific">Pristionchus mayeri</name>
    <dbReference type="NCBI Taxonomy" id="1317129"/>
    <lineage>
        <taxon>Eukaryota</taxon>
        <taxon>Metazoa</taxon>
        <taxon>Ecdysozoa</taxon>
        <taxon>Nematoda</taxon>
        <taxon>Chromadorea</taxon>
        <taxon>Rhabditida</taxon>
        <taxon>Rhabditina</taxon>
        <taxon>Diplogasteromorpha</taxon>
        <taxon>Diplogasteroidea</taxon>
        <taxon>Neodiplogasteridae</taxon>
        <taxon>Pristionchus</taxon>
    </lineage>
</organism>
<sequence length="184" mass="21098">MNCNAKMSAKRVTAIGKGELKVIGYYLILHVDLGHSKFESAAIHLRLKIENEWFGSALKFAAVHNDIVFESLVLSYLNRSLECLCKDGRAGKHEASVLTSRDKTSNYSLDRLVLDEVFGVRNSKIARTWWWLEAGRAYWRRVHRFSAIHLFDAICAPCLVHSPFSQFAFAKFVFGEPRFFLLRN</sequence>
<comment type="caution">
    <text evidence="1">The sequence shown here is derived from an EMBL/GenBank/DDBJ whole genome shotgun (WGS) entry which is preliminary data.</text>
</comment>
<proteinExistence type="predicted"/>